<comment type="caution">
    <text evidence="1">The sequence shown here is derived from an EMBL/GenBank/DDBJ whole genome shotgun (WGS) entry which is preliminary data.</text>
</comment>
<sequence>MNYGVILILNNIFDIRAIVSCNIYLKKYLYYGNNFDSDLKTLKFQTEKNSSDEETCTYNLRKRIKLETNKPVDYSKYALFTLNDVESLPFVFNKLKKNGNGTVYEGDIILENIIYSDFVFFYEFIMNFYIPLKKLSASEFESVLNIMVILEFVENYKLIKFLENIIFFSIFNIETLNDMLIT</sequence>
<organism evidence="1 2">
    <name type="scientific">Hamiltosporidium tvaerminnensis</name>
    <dbReference type="NCBI Taxonomy" id="1176355"/>
    <lineage>
        <taxon>Eukaryota</taxon>
        <taxon>Fungi</taxon>
        <taxon>Fungi incertae sedis</taxon>
        <taxon>Microsporidia</taxon>
        <taxon>Dubosqiidae</taxon>
        <taxon>Hamiltosporidium</taxon>
    </lineage>
</organism>
<accession>A0A4Q9L9H5</accession>
<reference evidence="1 2" key="1">
    <citation type="submission" date="2017-12" db="EMBL/GenBank/DDBJ databases">
        <authorList>
            <person name="Pombert J.-F."/>
            <person name="Haag K.L."/>
            <person name="Ebert D."/>
        </authorList>
    </citation>
    <scope>NUCLEOTIDE SEQUENCE [LARGE SCALE GENOMIC DNA]</scope>
    <source>
        <strain evidence="1">FI-OER-3-3</strain>
    </source>
</reference>
<dbReference type="EMBL" id="PITJ01000294">
    <property type="protein sequence ID" value="TBU03440.1"/>
    <property type="molecule type" value="Genomic_DNA"/>
</dbReference>
<gene>
    <name evidence="1" type="ORF">CWI37_0294p0040</name>
</gene>
<name>A0A4Q9L9H5_9MICR</name>
<dbReference type="AlphaFoldDB" id="A0A4Q9L9H5"/>
<dbReference type="VEuPathDB" id="MicrosporidiaDB:CWI37_0294p0040"/>
<proteinExistence type="predicted"/>
<evidence type="ECO:0000313" key="1">
    <source>
        <dbReference type="EMBL" id="TBU03440.1"/>
    </source>
</evidence>
<dbReference type="Proteomes" id="UP000292362">
    <property type="component" value="Unassembled WGS sequence"/>
</dbReference>
<protein>
    <submittedName>
        <fullName evidence="1">Uncharacterized protein</fullName>
    </submittedName>
</protein>
<evidence type="ECO:0000313" key="2">
    <source>
        <dbReference type="Proteomes" id="UP000292362"/>
    </source>
</evidence>